<dbReference type="SUPFAM" id="SSF64182">
    <property type="entry name" value="DHH phosphoesterases"/>
    <property type="match status" value="1"/>
</dbReference>
<evidence type="ECO:0000256" key="1">
    <source>
        <dbReference type="ARBA" id="ARBA00005915"/>
    </source>
</evidence>
<accession>A0A1T4PGE0</accession>
<evidence type="ECO:0000259" key="7">
    <source>
        <dbReference type="Pfam" id="PF01368"/>
    </source>
</evidence>
<sequence>MHKRWRLARPDPDRARILAQQLGISPLLAGILLNRGITDLTSAHLFLRGSIADLGNPLELPDLEKALEILQQALQRQEKITIYGDYDADGVTATALLYLALKPLAGERVDYYLPNRFTEGYGLNLAAVEQLAQKGTRLLITVDCGIASFQEVVRARELGMKVIVTDHHELQGELPPAEAVVNPKRPDNHYPWPDLCGAGIAFKLAQALLGEKALALLDLAAIGTVADLVPLHGENRLLVKAGLERMRHSPRPGLVALCQVAGIEPVGLTAQQLAFQIGPRLNAAGRLSSAEMAVRLLITEKGSEALEMASLLDRTNRERQQIENQIVQAACRLVEEEGCLARDRVLVLAQTDWHHGVLGIAASRLVERYYRPTLLLGLEGDEAKGSGRSIPGFNLFSALSQCRDLLTKFGGHPMAAGLSLNRNQIPRLREQLNELANTWLTEMDLVPDLLVEGEVAWGQVTEELVQELAQLEPYGYGNPIPVLALRKGRVLEVRAIGREGSHLRLWLEGPGAKRQQAVAWQLGHMVREIAAGSGCLDIAFVPDINEWNGQRLVQAQVKDLKNSWRGDNPYQSSPFWQPVLPSLGGQGNWQVNDQRQCADRPAFLANLPEGRGPWLVYVTDPAKGEFLQQLLRNRSLEDIGFVSRPDQRLQGKDWAGVLFYDPPATPELALWLASLVPGRPLWLLYGTRELEELSRLAEEHWPDRERLANYYRETPEFYSDLAPAPGWQMAWRIFAELDLVELRREGLYWQLRKKPLPARKKDLTASPLYLECQQRRQELDCWLQKLRSWHYNDFENWLKEALK</sequence>
<feature type="coiled-coil region" evidence="6">
    <location>
        <begin position="305"/>
        <end position="332"/>
    </location>
</feature>
<dbReference type="NCBIfam" id="TIGR00644">
    <property type="entry name" value="recJ"/>
    <property type="match status" value="1"/>
</dbReference>
<dbReference type="Pfam" id="PF02272">
    <property type="entry name" value="DHHA1"/>
    <property type="match status" value="1"/>
</dbReference>
<protein>
    <recommendedName>
        <fullName evidence="2">Single-stranded-DNA-specific exonuclease RecJ</fullName>
    </recommendedName>
</protein>
<evidence type="ECO:0000313" key="10">
    <source>
        <dbReference type="EMBL" id="SJZ90643.1"/>
    </source>
</evidence>
<dbReference type="EMBL" id="FUXM01000011">
    <property type="protein sequence ID" value="SJZ90643.1"/>
    <property type="molecule type" value="Genomic_DNA"/>
</dbReference>
<evidence type="ECO:0000313" key="11">
    <source>
        <dbReference type="Proteomes" id="UP000189933"/>
    </source>
</evidence>
<keyword evidence="5 10" id="KW-0269">Exonuclease</keyword>
<dbReference type="InterPro" id="IPR001667">
    <property type="entry name" value="DDH_dom"/>
</dbReference>
<keyword evidence="11" id="KW-1185">Reference proteome</keyword>
<dbReference type="GO" id="GO:0006310">
    <property type="term" value="P:DNA recombination"/>
    <property type="evidence" value="ECO:0007669"/>
    <property type="project" value="InterPro"/>
</dbReference>
<keyword evidence="6" id="KW-0175">Coiled coil</keyword>
<reference evidence="11" key="1">
    <citation type="submission" date="2017-02" db="EMBL/GenBank/DDBJ databases">
        <authorList>
            <person name="Varghese N."/>
            <person name="Submissions S."/>
        </authorList>
    </citation>
    <scope>NUCLEOTIDE SEQUENCE [LARGE SCALE GENOMIC DNA]</scope>
    <source>
        <strain evidence="11">DSM 16521</strain>
    </source>
</reference>
<dbReference type="InterPro" id="IPR041122">
    <property type="entry name" value="RecJ_OB"/>
</dbReference>
<evidence type="ECO:0000256" key="2">
    <source>
        <dbReference type="ARBA" id="ARBA00019841"/>
    </source>
</evidence>
<dbReference type="GO" id="GO:0006281">
    <property type="term" value="P:DNA repair"/>
    <property type="evidence" value="ECO:0007669"/>
    <property type="project" value="InterPro"/>
</dbReference>
<dbReference type="InterPro" id="IPR051673">
    <property type="entry name" value="SSDNA_exonuclease_RecJ"/>
</dbReference>
<dbReference type="Pfam" id="PF17768">
    <property type="entry name" value="RecJ_OB"/>
    <property type="match status" value="1"/>
</dbReference>
<organism evidence="10 11">
    <name type="scientific">Carboxydocella sporoproducens DSM 16521</name>
    <dbReference type="NCBI Taxonomy" id="1121270"/>
    <lineage>
        <taxon>Bacteria</taxon>
        <taxon>Bacillati</taxon>
        <taxon>Bacillota</taxon>
        <taxon>Clostridia</taxon>
        <taxon>Eubacteriales</taxon>
        <taxon>Clostridiales Family XVI. Incertae Sedis</taxon>
        <taxon>Carboxydocella</taxon>
    </lineage>
</organism>
<dbReference type="InterPro" id="IPR038763">
    <property type="entry name" value="DHH_sf"/>
</dbReference>
<feature type="domain" description="DDH" evidence="7">
    <location>
        <begin position="79"/>
        <end position="224"/>
    </location>
</feature>
<feature type="domain" description="RecJ OB" evidence="9">
    <location>
        <begin position="452"/>
        <end position="559"/>
    </location>
</feature>
<evidence type="ECO:0000259" key="9">
    <source>
        <dbReference type="Pfam" id="PF17768"/>
    </source>
</evidence>
<dbReference type="OrthoDB" id="9809852at2"/>
<dbReference type="Gene3D" id="3.10.310.30">
    <property type="match status" value="1"/>
</dbReference>
<feature type="domain" description="DHHA1" evidence="8">
    <location>
        <begin position="344"/>
        <end position="436"/>
    </location>
</feature>
<comment type="similarity">
    <text evidence="1">Belongs to the RecJ family.</text>
</comment>
<dbReference type="InterPro" id="IPR004610">
    <property type="entry name" value="RecJ"/>
</dbReference>
<keyword evidence="4" id="KW-0378">Hydrolase</keyword>
<name>A0A1T4PGE0_9FIRM</name>
<evidence type="ECO:0000259" key="8">
    <source>
        <dbReference type="Pfam" id="PF02272"/>
    </source>
</evidence>
<dbReference type="AlphaFoldDB" id="A0A1T4PGE0"/>
<evidence type="ECO:0000256" key="3">
    <source>
        <dbReference type="ARBA" id="ARBA00022722"/>
    </source>
</evidence>
<dbReference type="PANTHER" id="PTHR30255">
    <property type="entry name" value="SINGLE-STRANDED-DNA-SPECIFIC EXONUCLEASE RECJ"/>
    <property type="match status" value="1"/>
</dbReference>
<dbReference type="RefSeq" id="WP_078665351.1">
    <property type="nucleotide sequence ID" value="NZ_FUXM01000011.1"/>
</dbReference>
<keyword evidence="3" id="KW-0540">Nuclease</keyword>
<dbReference type="Gene3D" id="3.90.1640.30">
    <property type="match status" value="1"/>
</dbReference>
<gene>
    <name evidence="10" type="ORF">SAMN02745885_01272</name>
</gene>
<evidence type="ECO:0000256" key="6">
    <source>
        <dbReference type="SAM" id="Coils"/>
    </source>
</evidence>
<evidence type="ECO:0000256" key="5">
    <source>
        <dbReference type="ARBA" id="ARBA00022839"/>
    </source>
</evidence>
<dbReference type="InterPro" id="IPR003156">
    <property type="entry name" value="DHHA1_dom"/>
</dbReference>
<dbReference type="GO" id="GO:0008409">
    <property type="term" value="F:5'-3' exonuclease activity"/>
    <property type="evidence" value="ECO:0007669"/>
    <property type="project" value="InterPro"/>
</dbReference>
<dbReference type="GO" id="GO:0003676">
    <property type="term" value="F:nucleic acid binding"/>
    <property type="evidence" value="ECO:0007669"/>
    <property type="project" value="InterPro"/>
</dbReference>
<dbReference type="PANTHER" id="PTHR30255:SF2">
    <property type="entry name" value="SINGLE-STRANDED-DNA-SPECIFIC EXONUCLEASE RECJ"/>
    <property type="match status" value="1"/>
</dbReference>
<evidence type="ECO:0000256" key="4">
    <source>
        <dbReference type="ARBA" id="ARBA00022801"/>
    </source>
</evidence>
<dbReference type="Pfam" id="PF01368">
    <property type="entry name" value="DHH"/>
    <property type="match status" value="1"/>
</dbReference>
<dbReference type="Proteomes" id="UP000189933">
    <property type="component" value="Unassembled WGS sequence"/>
</dbReference>
<proteinExistence type="inferred from homology"/>